<dbReference type="Proteomes" id="UP000178404">
    <property type="component" value="Unassembled WGS sequence"/>
</dbReference>
<comment type="catalytic activity">
    <reaction evidence="8">
        <text>(sulfur carrier)-H + L-cysteine = (sulfur carrier)-SH + L-alanine</text>
        <dbReference type="Rhea" id="RHEA:43892"/>
        <dbReference type="Rhea" id="RHEA-COMP:14737"/>
        <dbReference type="Rhea" id="RHEA-COMP:14739"/>
        <dbReference type="ChEBI" id="CHEBI:29917"/>
        <dbReference type="ChEBI" id="CHEBI:35235"/>
        <dbReference type="ChEBI" id="CHEBI:57972"/>
        <dbReference type="ChEBI" id="CHEBI:64428"/>
        <dbReference type="EC" id="2.8.1.7"/>
    </reaction>
</comment>
<reference evidence="10 11" key="1">
    <citation type="journal article" date="2016" name="Nat. Commun.">
        <title>Thousands of microbial genomes shed light on interconnected biogeochemical processes in an aquifer system.</title>
        <authorList>
            <person name="Anantharaman K."/>
            <person name="Brown C.T."/>
            <person name="Hug L.A."/>
            <person name="Sharon I."/>
            <person name="Castelle C.J."/>
            <person name="Probst A.J."/>
            <person name="Thomas B.C."/>
            <person name="Singh A."/>
            <person name="Wilkins M.J."/>
            <person name="Karaoz U."/>
            <person name="Brodie E.L."/>
            <person name="Williams K.H."/>
            <person name="Hubbard S.S."/>
            <person name="Banfield J.F."/>
        </authorList>
    </citation>
    <scope>NUCLEOTIDE SEQUENCE [LARGE SCALE GENOMIC DNA]</scope>
</reference>
<feature type="domain" description="Aminotransferase class V" evidence="9">
    <location>
        <begin position="8"/>
        <end position="407"/>
    </location>
</feature>
<keyword evidence="4" id="KW-0479">Metal-binding</keyword>
<evidence type="ECO:0000259" key="9">
    <source>
        <dbReference type="Pfam" id="PF00266"/>
    </source>
</evidence>
<dbReference type="GO" id="GO:0046872">
    <property type="term" value="F:metal ion binding"/>
    <property type="evidence" value="ECO:0007669"/>
    <property type="project" value="UniProtKB-KW"/>
</dbReference>
<evidence type="ECO:0000256" key="5">
    <source>
        <dbReference type="ARBA" id="ARBA00022898"/>
    </source>
</evidence>
<dbReference type="PIRSF" id="PIRSF005572">
    <property type="entry name" value="NifS"/>
    <property type="match status" value="1"/>
</dbReference>
<keyword evidence="3" id="KW-0808">Transferase</keyword>
<dbReference type="Gene3D" id="1.10.260.50">
    <property type="match status" value="1"/>
</dbReference>
<dbReference type="AlphaFoldDB" id="A0A1G2TW64"/>
<dbReference type="Gene3D" id="3.90.1150.10">
    <property type="entry name" value="Aspartate Aminotransferase, domain 1"/>
    <property type="match status" value="1"/>
</dbReference>
<dbReference type="EMBL" id="MHWA01000014">
    <property type="protein sequence ID" value="OHB01464.1"/>
    <property type="molecule type" value="Genomic_DNA"/>
</dbReference>
<evidence type="ECO:0000256" key="6">
    <source>
        <dbReference type="ARBA" id="ARBA00023004"/>
    </source>
</evidence>
<evidence type="ECO:0000256" key="7">
    <source>
        <dbReference type="ARBA" id="ARBA00023014"/>
    </source>
</evidence>
<protein>
    <recommendedName>
        <fullName evidence="9">Aminotransferase class V domain-containing protein</fullName>
    </recommendedName>
</protein>
<evidence type="ECO:0000256" key="3">
    <source>
        <dbReference type="ARBA" id="ARBA00022679"/>
    </source>
</evidence>
<evidence type="ECO:0000256" key="4">
    <source>
        <dbReference type="ARBA" id="ARBA00022723"/>
    </source>
</evidence>
<comment type="similarity">
    <text evidence="2">Belongs to the class-V pyridoxal-phosphate-dependent aminotransferase family. NifS/IscS subfamily.</text>
</comment>
<keyword evidence="6" id="KW-0408">Iron</keyword>
<dbReference type="GO" id="GO:0031071">
    <property type="term" value="F:cysteine desulfurase activity"/>
    <property type="evidence" value="ECO:0007669"/>
    <property type="project" value="UniProtKB-EC"/>
</dbReference>
<evidence type="ECO:0000313" key="11">
    <source>
        <dbReference type="Proteomes" id="UP000178404"/>
    </source>
</evidence>
<gene>
    <name evidence="10" type="ORF">A3A90_01290</name>
</gene>
<dbReference type="InterPro" id="IPR016454">
    <property type="entry name" value="Cysteine_dSase"/>
</dbReference>
<organism evidence="10 11">
    <name type="scientific">Candidatus Zambryskibacteria bacterium RIFCSPLOWO2_01_FULL_35_19</name>
    <dbReference type="NCBI Taxonomy" id="1802757"/>
    <lineage>
        <taxon>Bacteria</taxon>
        <taxon>Candidatus Zambryskiibacteriota</taxon>
    </lineage>
</organism>
<dbReference type="InterPro" id="IPR000192">
    <property type="entry name" value="Aminotrans_V_dom"/>
</dbReference>
<sequence length="416" mass="45464">MKNKEKRIFLDYASITPVDLSVAKEMTKIQKDFWANPSSLHTEGERAKNILEEARIRIARILHCKASEVFFTASGTESLNIAILGICREDVILGTKPKSDFGFALPHIIVSTIEHPAVLEPIKYLLKEGKAEVSFITPNEKGIINPDSIKKEIKENTVLIAIQHANNEIGTIQPIQKIAKVIREYKSTRTLLVQNKLLVGPYLLVDASQSVLYENVSLERLGADLLVLDGIKIYGPRGMGLLVVKTGVKISPIIFGGGQEGGLRSGTENVVAVAGLAKALEIATKKREKESKSLTKLRDYAITEILKEIPNTSLNGDLENRLPNNINICFASPKLSAKSGFQKIDSEFLVIKLDTLGFAVSAASACHALSLENGSYVIEAVSNKECASSSLRITLGRNTKKSDLDSFISALKKIVK</sequence>
<evidence type="ECO:0000256" key="1">
    <source>
        <dbReference type="ARBA" id="ARBA00001933"/>
    </source>
</evidence>
<keyword evidence="5" id="KW-0663">Pyridoxal phosphate</keyword>
<comment type="cofactor">
    <cofactor evidence="1">
        <name>pyridoxal 5'-phosphate</name>
        <dbReference type="ChEBI" id="CHEBI:597326"/>
    </cofactor>
</comment>
<evidence type="ECO:0000313" key="10">
    <source>
        <dbReference type="EMBL" id="OHB01464.1"/>
    </source>
</evidence>
<evidence type="ECO:0000256" key="8">
    <source>
        <dbReference type="ARBA" id="ARBA00050776"/>
    </source>
</evidence>
<proteinExistence type="inferred from homology"/>
<dbReference type="InterPro" id="IPR015424">
    <property type="entry name" value="PyrdxlP-dep_Trfase"/>
</dbReference>
<dbReference type="InterPro" id="IPR015422">
    <property type="entry name" value="PyrdxlP-dep_Trfase_small"/>
</dbReference>
<accession>A0A1G2TW64</accession>
<keyword evidence="7" id="KW-0411">Iron-sulfur</keyword>
<dbReference type="PANTHER" id="PTHR11601">
    <property type="entry name" value="CYSTEINE DESULFURYLASE FAMILY MEMBER"/>
    <property type="match status" value="1"/>
</dbReference>
<dbReference type="GO" id="GO:0051536">
    <property type="term" value="F:iron-sulfur cluster binding"/>
    <property type="evidence" value="ECO:0007669"/>
    <property type="project" value="UniProtKB-KW"/>
</dbReference>
<dbReference type="PANTHER" id="PTHR11601:SF34">
    <property type="entry name" value="CYSTEINE DESULFURASE"/>
    <property type="match status" value="1"/>
</dbReference>
<dbReference type="SUPFAM" id="SSF53383">
    <property type="entry name" value="PLP-dependent transferases"/>
    <property type="match status" value="1"/>
</dbReference>
<dbReference type="Pfam" id="PF00266">
    <property type="entry name" value="Aminotran_5"/>
    <property type="match status" value="1"/>
</dbReference>
<dbReference type="InterPro" id="IPR015421">
    <property type="entry name" value="PyrdxlP-dep_Trfase_major"/>
</dbReference>
<evidence type="ECO:0000256" key="2">
    <source>
        <dbReference type="ARBA" id="ARBA00006490"/>
    </source>
</evidence>
<dbReference type="Gene3D" id="3.40.640.10">
    <property type="entry name" value="Type I PLP-dependent aspartate aminotransferase-like (Major domain)"/>
    <property type="match status" value="1"/>
</dbReference>
<comment type="caution">
    <text evidence="10">The sequence shown here is derived from an EMBL/GenBank/DDBJ whole genome shotgun (WGS) entry which is preliminary data.</text>
</comment>
<name>A0A1G2TW64_9BACT</name>